<feature type="domain" description="Uncharacterized protein TP-0789" evidence="2">
    <location>
        <begin position="71"/>
        <end position="198"/>
    </location>
</feature>
<evidence type="ECO:0000313" key="3">
    <source>
        <dbReference type="EMBL" id="PYE54388.1"/>
    </source>
</evidence>
<reference evidence="3 4" key="1">
    <citation type="submission" date="2018-06" db="EMBL/GenBank/DDBJ databases">
        <title>Genomic Encyclopedia of Type Strains, Phase IV (KMG-IV): sequencing the most valuable type-strain genomes for metagenomic binning, comparative biology and taxonomic classification.</title>
        <authorList>
            <person name="Goeker M."/>
        </authorList>
    </citation>
    <scope>NUCLEOTIDE SEQUENCE [LARGE SCALE GENOMIC DNA]</scope>
    <source>
        <strain evidence="3 4">DSM 18048</strain>
    </source>
</reference>
<dbReference type="EMBL" id="QJSX01000005">
    <property type="protein sequence ID" value="PYE54388.1"/>
    <property type="molecule type" value="Genomic_DNA"/>
</dbReference>
<evidence type="ECO:0000313" key="4">
    <source>
        <dbReference type="Proteomes" id="UP000248326"/>
    </source>
</evidence>
<dbReference type="RefSeq" id="WP_110886184.1">
    <property type="nucleotide sequence ID" value="NZ_QJSX01000005.1"/>
</dbReference>
<accession>A0A318SBY7</accession>
<evidence type="ECO:0000256" key="1">
    <source>
        <dbReference type="SAM" id="SignalP"/>
    </source>
</evidence>
<dbReference type="OrthoDB" id="63471at2"/>
<keyword evidence="3" id="KW-0449">Lipoprotein</keyword>
<dbReference type="SUPFAM" id="SSF89392">
    <property type="entry name" value="Prokaryotic lipoproteins and lipoprotein localization factors"/>
    <property type="match status" value="1"/>
</dbReference>
<proteinExistence type="predicted"/>
<name>A0A318SBY7_9DEIO</name>
<protein>
    <submittedName>
        <fullName evidence="3">Outer membrane lipoprotein-sorting protein</fullName>
    </submittedName>
</protein>
<dbReference type="PANTHER" id="PTHR37507:SF2">
    <property type="entry name" value="SPORULATION PROTEIN YDCC"/>
    <property type="match status" value="1"/>
</dbReference>
<dbReference type="Gene3D" id="2.50.20.10">
    <property type="entry name" value="Lipoprotein localisation LolA/LolB/LppX"/>
    <property type="match status" value="1"/>
</dbReference>
<comment type="caution">
    <text evidence="3">The sequence shown here is derived from an EMBL/GenBank/DDBJ whole genome shotgun (WGS) entry which is preliminary data.</text>
</comment>
<organism evidence="3 4">
    <name type="scientific">Deinococcus yavapaiensis KR-236</name>
    <dbReference type="NCBI Taxonomy" id="694435"/>
    <lineage>
        <taxon>Bacteria</taxon>
        <taxon>Thermotogati</taxon>
        <taxon>Deinococcota</taxon>
        <taxon>Deinococci</taxon>
        <taxon>Deinococcales</taxon>
        <taxon>Deinococcaceae</taxon>
        <taxon>Deinococcus</taxon>
    </lineage>
</organism>
<dbReference type="InterPro" id="IPR029046">
    <property type="entry name" value="LolA/LolB/LppX"/>
</dbReference>
<evidence type="ECO:0000259" key="2">
    <source>
        <dbReference type="Pfam" id="PF17131"/>
    </source>
</evidence>
<sequence>MKKISLLFLALLGSAFAQSANEIVSKVEAAQKNVKDYSFKISGTANFEGGSQKLDLDVKAIPSASVARVQFNAPDALADNIIVVDKNTVSTYLYLTNQITVQTVKSSSAGGFNFDFSQLTNASQFLSDNYNVKLVDTDGASGNRTFVLEATSKNGGTDRNRVWIAEQGWRPTRVQVFNGSGKVTTDLTISNYKTNTGLTSAKLRALPKDAEVVKR</sequence>
<dbReference type="InterPro" id="IPR052944">
    <property type="entry name" value="Sporulation_related"/>
</dbReference>
<keyword evidence="1" id="KW-0732">Signal</keyword>
<dbReference type="PANTHER" id="PTHR37507">
    <property type="entry name" value="SPORULATION PROTEIN YDCC"/>
    <property type="match status" value="1"/>
</dbReference>
<keyword evidence="4" id="KW-1185">Reference proteome</keyword>
<dbReference type="Proteomes" id="UP000248326">
    <property type="component" value="Unassembled WGS sequence"/>
</dbReference>
<feature type="signal peptide" evidence="1">
    <location>
        <begin position="1"/>
        <end position="19"/>
    </location>
</feature>
<dbReference type="Pfam" id="PF17131">
    <property type="entry name" value="LolA_like"/>
    <property type="match status" value="1"/>
</dbReference>
<dbReference type="InterPro" id="IPR033399">
    <property type="entry name" value="TP_0789-like"/>
</dbReference>
<dbReference type="AlphaFoldDB" id="A0A318SBY7"/>
<dbReference type="CDD" id="cd16324">
    <property type="entry name" value="LolA_fold-like"/>
    <property type="match status" value="1"/>
</dbReference>
<feature type="chain" id="PRO_5016378449" evidence="1">
    <location>
        <begin position="20"/>
        <end position="215"/>
    </location>
</feature>
<gene>
    <name evidence="3" type="ORF">DES52_10525</name>
</gene>